<evidence type="ECO:0000313" key="2">
    <source>
        <dbReference type="EMBL" id="SVA95442.1"/>
    </source>
</evidence>
<keyword evidence="1" id="KW-1133">Transmembrane helix</keyword>
<dbReference type="AlphaFoldDB" id="A0A382A2S6"/>
<feature type="transmembrane region" description="Helical" evidence="1">
    <location>
        <begin position="20"/>
        <end position="39"/>
    </location>
</feature>
<organism evidence="2">
    <name type="scientific">marine metagenome</name>
    <dbReference type="NCBI Taxonomy" id="408172"/>
    <lineage>
        <taxon>unclassified sequences</taxon>
        <taxon>metagenomes</taxon>
        <taxon>ecological metagenomes</taxon>
    </lineage>
</organism>
<gene>
    <name evidence="2" type="ORF">METZ01_LOCUS148296</name>
</gene>
<accession>A0A382A2S6</accession>
<protein>
    <submittedName>
        <fullName evidence="2">Uncharacterized protein</fullName>
    </submittedName>
</protein>
<name>A0A382A2S6_9ZZZZ</name>
<sequence length="45" mass="5253">MQFYRKTRKGFGETLLKPLAKIFIYIIILMVIIFLVGRLDLPAPN</sequence>
<keyword evidence="1" id="KW-0812">Transmembrane</keyword>
<keyword evidence="1" id="KW-0472">Membrane</keyword>
<reference evidence="2" key="1">
    <citation type="submission" date="2018-05" db="EMBL/GenBank/DDBJ databases">
        <authorList>
            <person name="Lanie J.A."/>
            <person name="Ng W.-L."/>
            <person name="Kazmierczak K.M."/>
            <person name="Andrzejewski T.M."/>
            <person name="Davidsen T.M."/>
            <person name="Wayne K.J."/>
            <person name="Tettelin H."/>
            <person name="Glass J.I."/>
            <person name="Rusch D."/>
            <person name="Podicherti R."/>
            <person name="Tsui H.-C.T."/>
            <person name="Winkler M.E."/>
        </authorList>
    </citation>
    <scope>NUCLEOTIDE SEQUENCE</scope>
</reference>
<evidence type="ECO:0000256" key="1">
    <source>
        <dbReference type="SAM" id="Phobius"/>
    </source>
</evidence>
<dbReference type="EMBL" id="UINC01023554">
    <property type="protein sequence ID" value="SVA95442.1"/>
    <property type="molecule type" value="Genomic_DNA"/>
</dbReference>
<feature type="non-terminal residue" evidence="2">
    <location>
        <position position="45"/>
    </location>
</feature>
<proteinExistence type="predicted"/>